<name>A0ABR7CKJ1_9BACT</name>
<gene>
    <name evidence="3" type="ORF">H8S08_01775</name>
</gene>
<protein>
    <submittedName>
        <fullName evidence="3">Cytidine deaminase</fullName>
        <ecNumber evidence="3">3.5.4.5</ecNumber>
    </submittedName>
</protein>
<dbReference type="NCBIfam" id="NF004064">
    <property type="entry name" value="PRK05578.1"/>
    <property type="match status" value="1"/>
</dbReference>
<dbReference type="SUPFAM" id="SSF53927">
    <property type="entry name" value="Cytidine deaminase-like"/>
    <property type="match status" value="1"/>
</dbReference>
<dbReference type="PANTHER" id="PTHR11644">
    <property type="entry name" value="CYTIDINE DEAMINASE"/>
    <property type="match status" value="1"/>
</dbReference>
<dbReference type="EC" id="3.5.4.5" evidence="3"/>
<accession>A0ABR7CKJ1</accession>
<keyword evidence="3" id="KW-0378">Hydrolase</keyword>
<comment type="caution">
    <text evidence="3">The sequence shown here is derived from an EMBL/GenBank/DDBJ whole genome shotgun (WGS) entry which is preliminary data.</text>
</comment>
<dbReference type="InterPro" id="IPR016193">
    <property type="entry name" value="Cytidine_deaminase-like"/>
</dbReference>
<keyword evidence="4" id="KW-1185">Reference proteome</keyword>
<evidence type="ECO:0000259" key="2">
    <source>
        <dbReference type="PROSITE" id="PS51747"/>
    </source>
</evidence>
<sequence length="153" mass="16835">METKKHCFDFRQYRTQQELPEQERLLIGKAAEACGSAYAPYSGFRVGAAALLDDGEILCASNQESEVFPSGMCAERSLLYYVQANRPGRTIRTMAIASAPSPRECTPCGACRQVIADAEKRQQAPIRIVMSGAGRAIVVEEAKLLLPFTFELE</sequence>
<dbReference type="Proteomes" id="UP000636891">
    <property type="component" value="Unassembled WGS sequence"/>
</dbReference>
<reference evidence="3 4" key="1">
    <citation type="submission" date="2020-08" db="EMBL/GenBank/DDBJ databases">
        <title>Genome public.</title>
        <authorList>
            <person name="Liu C."/>
            <person name="Sun Q."/>
        </authorList>
    </citation>
    <scope>NUCLEOTIDE SEQUENCE [LARGE SCALE GENOMIC DNA]</scope>
    <source>
        <strain evidence="3 4">New-7</strain>
    </source>
</reference>
<evidence type="ECO:0000256" key="1">
    <source>
        <dbReference type="ARBA" id="ARBA00006576"/>
    </source>
</evidence>
<feature type="domain" description="CMP/dCMP-type deaminase" evidence="2">
    <location>
        <begin position="21"/>
        <end position="153"/>
    </location>
</feature>
<evidence type="ECO:0000313" key="4">
    <source>
        <dbReference type="Proteomes" id="UP000636891"/>
    </source>
</evidence>
<dbReference type="InterPro" id="IPR002125">
    <property type="entry name" value="CMP_dCMP_dom"/>
</dbReference>
<dbReference type="EMBL" id="JACOOK010000001">
    <property type="protein sequence ID" value="MBC5615750.1"/>
    <property type="molecule type" value="Genomic_DNA"/>
</dbReference>
<comment type="similarity">
    <text evidence="1">Belongs to the cytidine and deoxycytidylate deaminase family.</text>
</comment>
<dbReference type="RefSeq" id="WP_055205475.1">
    <property type="nucleotide sequence ID" value="NZ_JACOOK010000001.1"/>
</dbReference>
<dbReference type="Gene3D" id="3.40.140.10">
    <property type="entry name" value="Cytidine Deaminase, domain 2"/>
    <property type="match status" value="1"/>
</dbReference>
<evidence type="ECO:0000313" key="3">
    <source>
        <dbReference type="EMBL" id="MBC5615750.1"/>
    </source>
</evidence>
<proteinExistence type="inferred from homology"/>
<organism evidence="3 4">
    <name type="scientific">Alistipes hominis</name>
    <dbReference type="NCBI Taxonomy" id="2763015"/>
    <lineage>
        <taxon>Bacteria</taxon>
        <taxon>Pseudomonadati</taxon>
        <taxon>Bacteroidota</taxon>
        <taxon>Bacteroidia</taxon>
        <taxon>Bacteroidales</taxon>
        <taxon>Rikenellaceae</taxon>
        <taxon>Alistipes</taxon>
    </lineage>
</organism>
<dbReference type="GO" id="GO:0004126">
    <property type="term" value="F:cytidine deaminase activity"/>
    <property type="evidence" value="ECO:0007669"/>
    <property type="project" value="UniProtKB-EC"/>
</dbReference>
<dbReference type="Pfam" id="PF00383">
    <property type="entry name" value="dCMP_cyt_deam_1"/>
    <property type="match status" value="1"/>
</dbReference>
<dbReference type="InterPro" id="IPR050202">
    <property type="entry name" value="Cyt/Deoxycyt_deaminase"/>
</dbReference>
<dbReference type="CDD" id="cd01283">
    <property type="entry name" value="cytidine_deaminase"/>
    <property type="match status" value="1"/>
</dbReference>
<dbReference type="PANTHER" id="PTHR11644:SF2">
    <property type="entry name" value="CYTIDINE DEAMINASE"/>
    <property type="match status" value="1"/>
</dbReference>
<dbReference type="PROSITE" id="PS51747">
    <property type="entry name" value="CYT_DCMP_DEAMINASES_2"/>
    <property type="match status" value="1"/>
</dbReference>